<evidence type="ECO:0000256" key="1">
    <source>
        <dbReference type="SAM" id="Phobius"/>
    </source>
</evidence>
<evidence type="ECO:0000313" key="2">
    <source>
        <dbReference type="Proteomes" id="UP000515180"/>
    </source>
</evidence>
<keyword evidence="1" id="KW-0472">Membrane</keyword>
<dbReference type="RefSeq" id="XP_003486715.1">
    <property type="nucleotide sequence ID" value="XM_003486667.3"/>
</dbReference>
<keyword evidence="1" id="KW-1133">Transmembrane helix</keyword>
<proteinExistence type="predicted"/>
<name>A0A6P3DMS5_BOMIM</name>
<reference evidence="3" key="1">
    <citation type="submission" date="2025-08" db="UniProtKB">
        <authorList>
            <consortium name="RefSeq"/>
        </authorList>
    </citation>
    <scope>IDENTIFICATION</scope>
</reference>
<sequence length="110" mass="13054">MVGRYIFNQRSSERLSLAVQRSSTKDSELSNQKMNCTYVALFFIVCALWVFGETLSCEQCGRECAEKCGTRQFRACCFNNMKKRQFDLGLKWRMRPQLYTNWLYPNIDMY</sequence>
<dbReference type="OrthoDB" id="8195871at2759"/>
<gene>
    <name evidence="3" type="primary">LOC100748355</name>
</gene>
<feature type="transmembrane region" description="Helical" evidence="1">
    <location>
        <begin position="35"/>
        <end position="52"/>
    </location>
</feature>
<keyword evidence="2" id="KW-1185">Reference proteome</keyword>
<dbReference type="AlphaFoldDB" id="A0A6P3DMS5"/>
<keyword evidence="1" id="KW-0812">Transmembrane</keyword>
<dbReference type="KEGG" id="bim:100748355"/>
<dbReference type="Proteomes" id="UP000515180">
    <property type="component" value="Unplaced"/>
</dbReference>
<accession>A0A6P3DMS5</accession>
<organism evidence="2 3">
    <name type="scientific">Bombus impatiens</name>
    <name type="common">Bumblebee</name>
    <dbReference type="NCBI Taxonomy" id="132113"/>
    <lineage>
        <taxon>Eukaryota</taxon>
        <taxon>Metazoa</taxon>
        <taxon>Ecdysozoa</taxon>
        <taxon>Arthropoda</taxon>
        <taxon>Hexapoda</taxon>
        <taxon>Insecta</taxon>
        <taxon>Pterygota</taxon>
        <taxon>Neoptera</taxon>
        <taxon>Endopterygota</taxon>
        <taxon>Hymenoptera</taxon>
        <taxon>Apocrita</taxon>
        <taxon>Aculeata</taxon>
        <taxon>Apoidea</taxon>
        <taxon>Anthophila</taxon>
        <taxon>Apidae</taxon>
        <taxon>Bombus</taxon>
        <taxon>Pyrobombus</taxon>
    </lineage>
</organism>
<protein>
    <submittedName>
        <fullName evidence="3">Uncharacterized protein LOC100748355</fullName>
    </submittedName>
</protein>
<evidence type="ECO:0000313" key="3">
    <source>
        <dbReference type="RefSeq" id="XP_003486715.1"/>
    </source>
</evidence>
<dbReference type="GeneID" id="100748355"/>